<reference evidence="10 11" key="1">
    <citation type="submission" date="2016-11" db="EMBL/GenBank/DDBJ databases">
        <title>Description of two novel members of the family Erysipelotrichaceae: Ileibacterium lipovorans gen. nov., sp. nov. and Dubosiella newyorkensis, gen. nov., sp. nov.</title>
        <authorList>
            <person name="Cox L.M."/>
            <person name="Sohn J."/>
            <person name="Tyrrell K.L."/>
            <person name="Citron D.M."/>
            <person name="Lawson P.A."/>
            <person name="Patel N.B."/>
            <person name="Iizumi T."/>
            <person name="Perez-Perez G.I."/>
            <person name="Goldstein E.J."/>
            <person name="Blaser M.J."/>
        </authorList>
    </citation>
    <scope>NUCLEOTIDE SEQUENCE [LARGE SCALE GENOMIC DNA]</scope>
    <source>
        <strain evidence="10 11">NYU-BL-A3</strain>
    </source>
</reference>
<dbReference type="GO" id="GO:0005524">
    <property type="term" value="F:ATP binding"/>
    <property type="evidence" value="ECO:0007669"/>
    <property type="project" value="UniProtKB-KW"/>
</dbReference>
<dbReference type="CDD" id="cd05387">
    <property type="entry name" value="BY-kinase"/>
    <property type="match status" value="1"/>
</dbReference>
<sequence length="238" mass="26722">MAKNVIRKNDDMNLDEVYRQLRTNIEFSQMDETLRSINVLSTNPNEGKSSVSLNLAKIFADKYQKVLLIDCDLRNPSLNKFLRVSNSKGLTNLLTHYQKGDLIQEQDELKIIDFGNNTQLYFLSTGSKVPNPTEVISSRRFSTFINEAKKQFDAVIVDCPPVFAVADGIPISHVVDGTLFVLSAKDTDKYDAREAVQDLQRNGANLIGVVMTKVPGFRSKHYYGYGYGKYGGYGDSND</sequence>
<dbReference type="GO" id="GO:0005886">
    <property type="term" value="C:plasma membrane"/>
    <property type="evidence" value="ECO:0007669"/>
    <property type="project" value="TreeGrafter"/>
</dbReference>
<dbReference type="InterPro" id="IPR027417">
    <property type="entry name" value="P-loop_NTPase"/>
</dbReference>
<evidence type="ECO:0000256" key="3">
    <source>
        <dbReference type="ARBA" id="ARBA00022679"/>
    </source>
</evidence>
<dbReference type="InterPro" id="IPR025669">
    <property type="entry name" value="AAA_dom"/>
</dbReference>
<accession>A0A1U7NG29</accession>
<comment type="similarity">
    <text evidence="1">Belongs to the CpsD/CapB family.</text>
</comment>
<evidence type="ECO:0000256" key="7">
    <source>
        <dbReference type="ARBA" id="ARBA00023137"/>
    </source>
</evidence>
<name>A0A1U7NG29_9FIRM</name>
<evidence type="ECO:0000256" key="4">
    <source>
        <dbReference type="ARBA" id="ARBA00022741"/>
    </source>
</evidence>
<protein>
    <recommendedName>
        <fullName evidence="2">non-specific protein-tyrosine kinase</fullName>
        <ecNumber evidence="2">2.7.10.2</ecNumber>
    </recommendedName>
</protein>
<dbReference type="Proteomes" id="UP000186341">
    <property type="component" value="Unassembled WGS sequence"/>
</dbReference>
<organism evidence="10 11">
    <name type="scientific">Ileibacterium valens</name>
    <dbReference type="NCBI Taxonomy" id="1862668"/>
    <lineage>
        <taxon>Bacteria</taxon>
        <taxon>Bacillati</taxon>
        <taxon>Bacillota</taxon>
        <taxon>Erysipelotrichia</taxon>
        <taxon>Erysipelotrichales</taxon>
        <taxon>Erysipelotrichaceae</taxon>
        <taxon>Ileibacterium</taxon>
    </lineage>
</organism>
<dbReference type="AlphaFoldDB" id="A0A1U7NG29"/>
<keyword evidence="6" id="KW-0067">ATP-binding</keyword>
<gene>
    <name evidence="10" type="ORF">BO222_06230</name>
</gene>
<dbReference type="NCBIfam" id="TIGR01007">
    <property type="entry name" value="eps_fam"/>
    <property type="match status" value="1"/>
</dbReference>
<evidence type="ECO:0000313" key="10">
    <source>
        <dbReference type="EMBL" id="OLU39721.1"/>
    </source>
</evidence>
<dbReference type="EC" id="2.7.10.2" evidence="2"/>
<dbReference type="Pfam" id="PF13614">
    <property type="entry name" value="AAA_31"/>
    <property type="match status" value="1"/>
</dbReference>
<dbReference type="InterPro" id="IPR050445">
    <property type="entry name" value="Bact_polysacc_biosynth/exp"/>
</dbReference>
<evidence type="ECO:0000256" key="6">
    <source>
        <dbReference type="ARBA" id="ARBA00022840"/>
    </source>
</evidence>
<dbReference type="OrthoDB" id="9794577at2"/>
<keyword evidence="3" id="KW-0808">Transferase</keyword>
<evidence type="ECO:0000256" key="5">
    <source>
        <dbReference type="ARBA" id="ARBA00022777"/>
    </source>
</evidence>
<dbReference type="RefSeq" id="WP_075819374.1">
    <property type="nucleotide sequence ID" value="NZ_CAJUTZ010000157.1"/>
</dbReference>
<evidence type="ECO:0000313" key="11">
    <source>
        <dbReference type="Proteomes" id="UP000186341"/>
    </source>
</evidence>
<dbReference type="GO" id="GO:0004715">
    <property type="term" value="F:non-membrane spanning protein tyrosine kinase activity"/>
    <property type="evidence" value="ECO:0007669"/>
    <property type="project" value="UniProtKB-EC"/>
</dbReference>
<comment type="catalytic activity">
    <reaction evidence="8">
        <text>L-tyrosyl-[protein] + ATP = O-phospho-L-tyrosyl-[protein] + ADP + H(+)</text>
        <dbReference type="Rhea" id="RHEA:10596"/>
        <dbReference type="Rhea" id="RHEA-COMP:10136"/>
        <dbReference type="Rhea" id="RHEA-COMP:20101"/>
        <dbReference type="ChEBI" id="CHEBI:15378"/>
        <dbReference type="ChEBI" id="CHEBI:30616"/>
        <dbReference type="ChEBI" id="CHEBI:46858"/>
        <dbReference type="ChEBI" id="CHEBI:61978"/>
        <dbReference type="ChEBI" id="CHEBI:456216"/>
        <dbReference type="EC" id="2.7.10.2"/>
    </reaction>
</comment>
<evidence type="ECO:0000256" key="2">
    <source>
        <dbReference type="ARBA" id="ARBA00011903"/>
    </source>
</evidence>
<dbReference type="EMBL" id="MPJW01000127">
    <property type="protein sequence ID" value="OLU39721.1"/>
    <property type="molecule type" value="Genomic_DNA"/>
</dbReference>
<comment type="caution">
    <text evidence="10">The sequence shown here is derived from an EMBL/GenBank/DDBJ whole genome shotgun (WGS) entry which is preliminary data.</text>
</comment>
<dbReference type="InterPro" id="IPR005702">
    <property type="entry name" value="Wzc-like_C"/>
</dbReference>
<proteinExistence type="inferred from homology"/>
<feature type="domain" description="AAA" evidence="9">
    <location>
        <begin position="47"/>
        <end position="164"/>
    </location>
</feature>
<dbReference type="SUPFAM" id="SSF52540">
    <property type="entry name" value="P-loop containing nucleoside triphosphate hydrolases"/>
    <property type="match status" value="1"/>
</dbReference>
<dbReference type="Gene3D" id="3.40.50.300">
    <property type="entry name" value="P-loop containing nucleotide triphosphate hydrolases"/>
    <property type="match status" value="1"/>
</dbReference>
<dbReference type="PANTHER" id="PTHR32309:SF13">
    <property type="entry name" value="FERRIC ENTEROBACTIN TRANSPORT PROTEIN FEPE"/>
    <property type="match status" value="1"/>
</dbReference>
<evidence type="ECO:0000256" key="1">
    <source>
        <dbReference type="ARBA" id="ARBA00007316"/>
    </source>
</evidence>
<evidence type="ECO:0000259" key="9">
    <source>
        <dbReference type="Pfam" id="PF13614"/>
    </source>
</evidence>
<keyword evidence="4" id="KW-0547">Nucleotide-binding</keyword>
<keyword evidence="11" id="KW-1185">Reference proteome</keyword>
<dbReference type="GeneID" id="82202801"/>
<evidence type="ECO:0000256" key="8">
    <source>
        <dbReference type="ARBA" id="ARBA00051245"/>
    </source>
</evidence>
<keyword evidence="5" id="KW-0418">Kinase</keyword>
<dbReference type="PANTHER" id="PTHR32309">
    <property type="entry name" value="TYROSINE-PROTEIN KINASE"/>
    <property type="match status" value="1"/>
</dbReference>
<keyword evidence="7" id="KW-0829">Tyrosine-protein kinase</keyword>